<keyword evidence="2" id="KW-1185">Reference proteome</keyword>
<gene>
    <name evidence="1" type="ORF">DIZ78_07200</name>
</gene>
<dbReference type="Pfam" id="PF11809">
    <property type="entry name" value="DUF3330"/>
    <property type="match status" value="1"/>
</dbReference>
<accession>A0A370DP41</accession>
<sequence>MTMPKPTEVEKLSQDVCMREIPLSEMGVPEADDYILNYCGTEFYAKQAENEAKKQKK</sequence>
<dbReference type="Proteomes" id="UP000254771">
    <property type="component" value="Unassembled WGS sequence"/>
</dbReference>
<reference evidence="1 2" key="1">
    <citation type="journal article" date="2018" name="ISME J.">
        <title>Endosymbiont genomes yield clues of tubeworm success.</title>
        <authorList>
            <person name="Li Y."/>
            <person name="Liles M.R."/>
            <person name="Halanych K.M."/>
        </authorList>
    </citation>
    <scope>NUCLEOTIDE SEQUENCE [LARGE SCALE GENOMIC DNA]</scope>
    <source>
        <strain evidence="1">A1462</strain>
    </source>
</reference>
<protein>
    <submittedName>
        <fullName evidence="1">DUF3330 domain-containing protein</fullName>
    </submittedName>
</protein>
<dbReference type="AlphaFoldDB" id="A0A370DP41"/>
<organism evidence="1 2">
    <name type="scientific">endosymbiont of Escarpia spicata</name>
    <dbReference type="NCBI Taxonomy" id="2200908"/>
    <lineage>
        <taxon>Bacteria</taxon>
        <taxon>Pseudomonadati</taxon>
        <taxon>Pseudomonadota</taxon>
        <taxon>Gammaproteobacteria</taxon>
        <taxon>sulfur-oxidizing symbionts</taxon>
    </lineage>
</organism>
<comment type="caution">
    <text evidence="1">The sequence shown here is derived from an EMBL/GenBank/DDBJ whole genome shotgun (WGS) entry which is preliminary data.</text>
</comment>
<name>A0A370DP41_9GAMM</name>
<dbReference type="EMBL" id="QFXE01000008">
    <property type="protein sequence ID" value="RDH86683.1"/>
    <property type="molecule type" value="Genomic_DNA"/>
</dbReference>
<dbReference type="InterPro" id="IPR021767">
    <property type="entry name" value="TnpM"/>
</dbReference>
<evidence type="ECO:0000313" key="2">
    <source>
        <dbReference type="Proteomes" id="UP000254771"/>
    </source>
</evidence>
<evidence type="ECO:0000313" key="1">
    <source>
        <dbReference type="EMBL" id="RDH86683.1"/>
    </source>
</evidence>
<proteinExistence type="predicted"/>